<organism evidence="1 2">
    <name type="scientific">Lactuca virosa</name>
    <dbReference type="NCBI Taxonomy" id="75947"/>
    <lineage>
        <taxon>Eukaryota</taxon>
        <taxon>Viridiplantae</taxon>
        <taxon>Streptophyta</taxon>
        <taxon>Embryophyta</taxon>
        <taxon>Tracheophyta</taxon>
        <taxon>Spermatophyta</taxon>
        <taxon>Magnoliopsida</taxon>
        <taxon>eudicotyledons</taxon>
        <taxon>Gunneridae</taxon>
        <taxon>Pentapetalae</taxon>
        <taxon>asterids</taxon>
        <taxon>campanulids</taxon>
        <taxon>Asterales</taxon>
        <taxon>Asteraceae</taxon>
        <taxon>Cichorioideae</taxon>
        <taxon>Cichorieae</taxon>
        <taxon>Lactucinae</taxon>
        <taxon>Lactuca</taxon>
    </lineage>
</organism>
<evidence type="ECO:0000313" key="1">
    <source>
        <dbReference type="EMBL" id="CAH1435327.1"/>
    </source>
</evidence>
<dbReference type="EMBL" id="CAKMRJ010004445">
    <property type="protein sequence ID" value="CAH1435327.1"/>
    <property type="molecule type" value="Genomic_DNA"/>
</dbReference>
<comment type="caution">
    <text evidence="1">The sequence shown here is derived from an EMBL/GenBank/DDBJ whole genome shotgun (WGS) entry which is preliminary data.</text>
</comment>
<sequence>MVGSVLQLQEVCIKDCEHMEEFIVVKAEEKSYDKPNEILVLPRPNSLTLKRLPRLKGFSLGKEDFSLPLLDTLAINYCPSMMTFTKGNSTTPQLKEIEINYNSFYAGEDINYFIKMNK</sequence>
<accession>A0AAU9N947</accession>
<evidence type="ECO:0000313" key="2">
    <source>
        <dbReference type="Proteomes" id="UP001157418"/>
    </source>
</evidence>
<keyword evidence="2" id="KW-1185">Reference proteome</keyword>
<protein>
    <submittedName>
        <fullName evidence="1">Uncharacterized protein</fullName>
    </submittedName>
</protein>
<gene>
    <name evidence="1" type="ORF">LVIROSA_LOCUS21780</name>
</gene>
<dbReference type="AlphaFoldDB" id="A0AAU9N947"/>
<reference evidence="1 2" key="1">
    <citation type="submission" date="2022-01" db="EMBL/GenBank/DDBJ databases">
        <authorList>
            <person name="Xiong W."/>
            <person name="Schranz E."/>
        </authorList>
    </citation>
    <scope>NUCLEOTIDE SEQUENCE [LARGE SCALE GENOMIC DNA]</scope>
</reference>
<proteinExistence type="predicted"/>
<dbReference type="Proteomes" id="UP001157418">
    <property type="component" value="Unassembled WGS sequence"/>
</dbReference>
<name>A0AAU9N947_9ASTR</name>